<sequence length="428" mass="49116">MADLFIKVNCTYCQEEINGVGVKCAECVDFDICLQCFSSGAEIGPHKNDHSYSLVDHCAVSLFGGKGNWTGREELQLLDAMELFGFENWDCVSRHMKTRTPEEVKEAYISRYFDGTIGKVTWNEIGDCRPVLPEHTQQDRGPLSPEVTSKLPPLDATPEEARQLGYMSHRDDFEREYDAEAEQLVSSLQLKMNEDSDIENVLKLAQIDMYTRRLRERCRRKRLVRDYQLVAEFFSNQRKDSMKKALTKEQKDLRDNMRVFSQFLTSGEHSRLIASIERERELRHRLSELLRYRGLGLTSQEEIVHYEQHAACQRQQTKAGSSGFGLAMQESQSETEKNEFERNCITDDSMELETGEDGGDDHNSSNLANSSQSDNIQCTSSNNTLPLGTIQSTHDTQLCTSLNLQPLQYRPLKPSYRTTTYYPMVKFE</sequence>
<dbReference type="PANTHER" id="PTHR12374:SF63">
    <property type="entry name" value="TRANSCRIPTIONAL ADAPTER 2-BETA"/>
    <property type="match status" value="1"/>
</dbReference>
<dbReference type="InterPro" id="IPR016827">
    <property type="entry name" value="Ada2/TADA2"/>
</dbReference>
<dbReference type="PIRSF" id="PIRSF025024">
    <property type="entry name" value="Transcriptional_adaptor_2"/>
    <property type="match status" value="1"/>
</dbReference>
<dbReference type="SMART" id="SM00717">
    <property type="entry name" value="SANT"/>
    <property type="match status" value="1"/>
</dbReference>
<evidence type="ECO:0000256" key="3">
    <source>
        <dbReference type="ARBA" id="ARBA00022771"/>
    </source>
</evidence>
<keyword evidence="14" id="KW-1185">Reference proteome</keyword>
<evidence type="ECO:0000256" key="7">
    <source>
        <dbReference type="ARBA" id="ARBA00023242"/>
    </source>
</evidence>
<reference evidence="15" key="1">
    <citation type="submission" date="2025-08" db="UniProtKB">
        <authorList>
            <consortium name="RefSeq"/>
        </authorList>
    </citation>
    <scope>IDENTIFICATION</scope>
    <source>
        <tissue evidence="15">Whole Larva</tissue>
    </source>
</reference>
<dbReference type="InterPro" id="IPR001005">
    <property type="entry name" value="SANT/Myb"/>
</dbReference>
<evidence type="ECO:0000256" key="1">
    <source>
        <dbReference type="ARBA" id="ARBA00004123"/>
    </source>
</evidence>
<dbReference type="InterPro" id="IPR009057">
    <property type="entry name" value="Homeodomain-like_sf"/>
</dbReference>
<dbReference type="SUPFAM" id="SSF46689">
    <property type="entry name" value="Homeodomain-like"/>
    <property type="match status" value="1"/>
</dbReference>
<feature type="domain" description="Myb-like" evidence="11">
    <location>
        <begin position="66"/>
        <end position="112"/>
    </location>
</feature>
<evidence type="ECO:0000256" key="5">
    <source>
        <dbReference type="ARBA" id="ARBA00023015"/>
    </source>
</evidence>
<dbReference type="Pfam" id="PF00249">
    <property type="entry name" value="Myb_DNA-binding"/>
    <property type="match status" value="1"/>
</dbReference>
<evidence type="ECO:0000256" key="6">
    <source>
        <dbReference type="ARBA" id="ARBA00023163"/>
    </source>
</evidence>
<dbReference type="PROSITE" id="PS50135">
    <property type="entry name" value="ZF_ZZ_2"/>
    <property type="match status" value="1"/>
</dbReference>
<dbReference type="CDD" id="cd02335">
    <property type="entry name" value="ZZ_ADA2"/>
    <property type="match status" value="1"/>
</dbReference>
<accession>A0ABM1NB02</accession>
<feature type="region of interest" description="Disordered" evidence="10">
    <location>
        <begin position="133"/>
        <end position="154"/>
    </location>
</feature>
<evidence type="ECO:0000313" key="15">
    <source>
        <dbReference type="RefSeq" id="XP_017784002.1"/>
    </source>
</evidence>
<feature type="compositionally biased region" description="Acidic residues" evidence="10">
    <location>
        <begin position="350"/>
        <end position="359"/>
    </location>
</feature>
<evidence type="ECO:0000256" key="10">
    <source>
        <dbReference type="SAM" id="MobiDB-lite"/>
    </source>
</evidence>
<evidence type="ECO:0000259" key="13">
    <source>
        <dbReference type="PROSITE" id="PS51293"/>
    </source>
</evidence>
<name>A0ABM1NB02_NICVS</name>
<feature type="domain" description="SANT" evidence="13">
    <location>
        <begin position="64"/>
        <end position="116"/>
    </location>
</feature>
<dbReference type="SUPFAM" id="SSF57850">
    <property type="entry name" value="RING/U-box"/>
    <property type="match status" value="1"/>
</dbReference>
<dbReference type="Gene3D" id="3.30.60.90">
    <property type="match status" value="1"/>
</dbReference>
<dbReference type="Pfam" id="PF22941">
    <property type="entry name" value="TADA2A-like_3rd"/>
    <property type="match status" value="1"/>
</dbReference>
<feature type="domain" description="ZZ-type" evidence="12">
    <location>
        <begin position="5"/>
        <end position="60"/>
    </location>
</feature>
<feature type="region of interest" description="Disordered" evidence="10">
    <location>
        <begin position="350"/>
        <end position="380"/>
    </location>
</feature>
<dbReference type="Gene3D" id="1.10.10.60">
    <property type="entry name" value="Homeodomain-like"/>
    <property type="match status" value="1"/>
</dbReference>
<proteinExistence type="predicted"/>
<dbReference type="GeneID" id="108567819"/>
<evidence type="ECO:0000256" key="9">
    <source>
        <dbReference type="PROSITE-ProRule" id="PRU00228"/>
    </source>
</evidence>
<dbReference type="PROSITE" id="PS51293">
    <property type="entry name" value="SANT"/>
    <property type="match status" value="1"/>
</dbReference>
<dbReference type="InterPro" id="IPR017884">
    <property type="entry name" value="SANT_dom"/>
</dbReference>
<dbReference type="RefSeq" id="XP_017784002.1">
    <property type="nucleotide sequence ID" value="XM_017928513.1"/>
</dbReference>
<dbReference type="PROSITE" id="PS50090">
    <property type="entry name" value="MYB_LIKE"/>
    <property type="match status" value="1"/>
</dbReference>
<evidence type="ECO:0000256" key="8">
    <source>
        <dbReference type="PIRNR" id="PIRNR025024"/>
    </source>
</evidence>
<evidence type="ECO:0000259" key="12">
    <source>
        <dbReference type="PROSITE" id="PS50135"/>
    </source>
</evidence>
<keyword evidence="2" id="KW-0479">Metal-binding</keyword>
<keyword evidence="4" id="KW-0862">Zinc</keyword>
<evidence type="ECO:0000256" key="4">
    <source>
        <dbReference type="ARBA" id="ARBA00022833"/>
    </source>
</evidence>
<dbReference type="SMART" id="SM00291">
    <property type="entry name" value="ZnF_ZZ"/>
    <property type="match status" value="1"/>
</dbReference>
<dbReference type="Pfam" id="PF25299">
    <property type="entry name" value="ZZ_ADA2"/>
    <property type="match status" value="1"/>
</dbReference>
<dbReference type="InterPro" id="IPR055141">
    <property type="entry name" value="TADA2A_B-like_dom"/>
</dbReference>
<feature type="compositionally biased region" description="Polar residues" evidence="10">
    <location>
        <begin position="364"/>
        <end position="380"/>
    </location>
</feature>
<keyword evidence="5 8" id="KW-0805">Transcription regulation</keyword>
<keyword evidence="3 9" id="KW-0863">Zinc-finger</keyword>
<dbReference type="InterPro" id="IPR000433">
    <property type="entry name" value="Znf_ZZ"/>
</dbReference>
<dbReference type="PROSITE" id="PS01357">
    <property type="entry name" value="ZF_ZZ_1"/>
    <property type="match status" value="1"/>
</dbReference>
<protein>
    <recommendedName>
        <fullName evidence="8">Transcriptional adapter</fullName>
    </recommendedName>
</protein>
<keyword evidence="6 8" id="KW-0804">Transcription</keyword>
<dbReference type="CDD" id="cd00167">
    <property type="entry name" value="SANT"/>
    <property type="match status" value="1"/>
</dbReference>
<dbReference type="PANTHER" id="PTHR12374">
    <property type="entry name" value="TRANSCRIPTIONAL ADAPTOR 2 ADA2 -RELATED"/>
    <property type="match status" value="1"/>
</dbReference>
<gene>
    <name evidence="15" type="primary">LOC108567819</name>
</gene>
<evidence type="ECO:0000313" key="14">
    <source>
        <dbReference type="Proteomes" id="UP000695000"/>
    </source>
</evidence>
<dbReference type="InterPro" id="IPR041983">
    <property type="entry name" value="ADA2-like_ZZ"/>
</dbReference>
<organism evidence="14 15">
    <name type="scientific">Nicrophorus vespilloides</name>
    <name type="common">Boreal carrion beetle</name>
    <dbReference type="NCBI Taxonomy" id="110193"/>
    <lineage>
        <taxon>Eukaryota</taxon>
        <taxon>Metazoa</taxon>
        <taxon>Ecdysozoa</taxon>
        <taxon>Arthropoda</taxon>
        <taxon>Hexapoda</taxon>
        <taxon>Insecta</taxon>
        <taxon>Pterygota</taxon>
        <taxon>Neoptera</taxon>
        <taxon>Endopterygota</taxon>
        <taxon>Coleoptera</taxon>
        <taxon>Polyphaga</taxon>
        <taxon>Staphyliniformia</taxon>
        <taxon>Silphidae</taxon>
        <taxon>Nicrophorinae</taxon>
        <taxon>Nicrophorus</taxon>
    </lineage>
</organism>
<dbReference type="Proteomes" id="UP000695000">
    <property type="component" value="Unplaced"/>
</dbReference>
<keyword evidence="7 8" id="KW-0539">Nucleus</keyword>
<dbReference type="InterPro" id="IPR043145">
    <property type="entry name" value="Znf_ZZ_sf"/>
</dbReference>
<evidence type="ECO:0000256" key="2">
    <source>
        <dbReference type="ARBA" id="ARBA00022723"/>
    </source>
</evidence>
<evidence type="ECO:0000259" key="11">
    <source>
        <dbReference type="PROSITE" id="PS50090"/>
    </source>
</evidence>
<comment type="subcellular location">
    <subcellularLocation>
        <location evidence="1 8">Nucleus</location>
    </subcellularLocation>
</comment>